<dbReference type="NCBIfam" id="TIGR03971">
    <property type="entry name" value="SDR_subfam_1"/>
    <property type="match status" value="1"/>
</dbReference>
<dbReference type="AlphaFoldDB" id="A0A011AH12"/>
<dbReference type="InterPro" id="IPR020904">
    <property type="entry name" value="Sc_DH/Rdtase_CS"/>
</dbReference>
<dbReference type="InterPro" id="IPR036291">
    <property type="entry name" value="NAD(P)-bd_dom_sf"/>
</dbReference>
<evidence type="ECO:0000256" key="2">
    <source>
        <dbReference type="ARBA" id="ARBA00023002"/>
    </source>
</evidence>
<dbReference type="InterPro" id="IPR002347">
    <property type="entry name" value="SDR_fam"/>
</dbReference>
<evidence type="ECO:0000256" key="1">
    <source>
        <dbReference type="ARBA" id="ARBA00006484"/>
    </source>
</evidence>
<dbReference type="PRINTS" id="PR00080">
    <property type="entry name" value="SDRFAMILY"/>
</dbReference>
<proteinExistence type="inferred from homology"/>
<keyword evidence="3" id="KW-0520">NAD</keyword>
<accession>A0A011AH12</accession>
<dbReference type="Proteomes" id="UP000021053">
    <property type="component" value="Unassembled WGS sequence"/>
</dbReference>
<dbReference type="GO" id="GO:0016491">
    <property type="term" value="F:oxidoreductase activity"/>
    <property type="evidence" value="ECO:0007669"/>
    <property type="project" value="UniProtKB-KW"/>
</dbReference>
<evidence type="ECO:0000256" key="3">
    <source>
        <dbReference type="ARBA" id="ARBA00023027"/>
    </source>
</evidence>
<dbReference type="NCBIfam" id="NF009467">
    <property type="entry name" value="PRK12826.1-3"/>
    <property type="match status" value="1"/>
</dbReference>
<sequence length="275" mass="29120">MGQLDGKVAFITGAARGQGRSHALTLAREGADIIAIDLCAQAETVPYPMATPEDLAETVKEVEALDRRIIAAQVDVRDLAGLKAAVDQGVAELGRLDIVLANAGISTPAPTLEMDETVWDEMIEINLTGVWKTVKASVPHIQAGGRGGAVVITSSLAATWVNANTAHYSAAKAGIVMLAKVMAKELAPESIRVNTVHPTTVATGMILNDPTYRLFRPDLENPTREDFDVAAKELNKLPVVALDPSDISNAILYLVADTGRYITGTTHYVDAGGQL</sequence>
<evidence type="ECO:0000256" key="4">
    <source>
        <dbReference type="RuleBase" id="RU000363"/>
    </source>
</evidence>
<dbReference type="InterPro" id="IPR023985">
    <property type="entry name" value="SDR_subfam_1"/>
</dbReference>
<dbReference type="RefSeq" id="WP_035850554.1">
    <property type="nucleotide sequence ID" value="NZ_KK073874.1"/>
</dbReference>
<name>A0A011AH12_9ACTN</name>
<dbReference type="FunFam" id="3.40.50.720:FF:000084">
    <property type="entry name" value="Short-chain dehydrogenase reductase"/>
    <property type="match status" value="1"/>
</dbReference>
<dbReference type="PATRIC" id="fig|927661.3.peg.2354"/>
<dbReference type="OrthoDB" id="5173603at2"/>
<comment type="caution">
    <text evidence="5">The sequence shown here is derived from an EMBL/GenBank/DDBJ whole genome shotgun (WGS) entry which is preliminary data.</text>
</comment>
<evidence type="ECO:0000313" key="6">
    <source>
        <dbReference type="Proteomes" id="UP000021053"/>
    </source>
</evidence>
<dbReference type="PROSITE" id="PS00061">
    <property type="entry name" value="ADH_SHORT"/>
    <property type="match status" value="1"/>
</dbReference>
<dbReference type="PANTHER" id="PTHR24321">
    <property type="entry name" value="DEHYDROGENASES, SHORT CHAIN"/>
    <property type="match status" value="1"/>
</dbReference>
<dbReference type="PANTHER" id="PTHR24321:SF8">
    <property type="entry name" value="ESTRADIOL 17-BETA-DEHYDROGENASE 8-RELATED"/>
    <property type="match status" value="1"/>
</dbReference>
<dbReference type="Pfam" id="PF00106">
    <property type="entry name" value="adh_short"/>
    <property type="match status" value="1"/>
</dbReference>
<dbReference type="EMBL" id="JFBT01000001">
    <property type="protein sequence ID" value="EXG81281.1"/>
    <property type="molecule type" value="Genomic_DNA"/>
</dbReference>
<protein>
    <submittedName>
        <fullName evidence="5">Oxidoreductase, SDR family</fullName>
    </submittedName>
</protein>
<dbReference type="HOGENOM" id="CLU_010194_1_0_11"/>
<dbReference type="Gene3D" id="3.40.50.720">
    <property type="entry name" value="NAD(P)-binding Rossmann-like Domain"/>
    <property type="match status" value="1"/>
</dbReference>
<keyword evidence="6" id="KW-1185">Reference proteome</keyword>
<dbReference type="SUPFAM" id="SSF51735">
    <property type="entry name" value="NAD(P)-binding Rossmann-fold domains"/>
    <property type="match status" value="1"/>
</dbReference>
<comment type="similarity">
    <text evidence="1 4">Belongs to the short-chain dehydrogenases/reductases (SDR) family.</text>
</comment>
<reference evidence="5 6" key="1">
    <citation type="submission" date="2013-07" db="EMBL/GenBank/DDBJ databases">
        <authorList>
            <consortium name="DOE Joint Genome Institute"/>
            <person name="Eisen J."/>
            <person name="Huntemann M."/>
            <person name="Han J."/>
            <person name="Chen A."/>
            <person name="Kyrpides N."/>
            <person name="Mavromatis K."/>
            <person name="Markowitz V."/>
            <person name="Palaniappan K."/>
            <person name="Ivanova N."/>
            <person name="Schaumberg A."/>
            <person name="Pati A."/>
            <person name="Liolios K."/>
            <person name="Nordberg H.P."/>
            <person name="Cantor M.N."/>
            <person name="Hua S.X."/>
            <person name="Woyke T."/>
        </authorList>
    </citation>
    <scope>NUCLEOTIDE SEQUENCE [LARGE SCALE GENOMIC DNA]</scope>
    <source>
        <strain evidence="5 6">DSM 44712</strain>
    </source>
</reference>
<dbReference type="CDD" id="cd05233">
    <property type="entry name" value="SDR_c"/>
    <property type="match status" value="1"/>
</dbReference>
<evidence type="ECO:0000313" key="5">
    <source>
        <dbReference type="EMBL" id="EXG81281.1"/>
    </source>
</evidence>
<gene>
    <name evidence="5" type="ORF">CryarDRAFT_2391</name>
</gene>
<organism evidence="5 6">
    <name type="scientific">Cryptosporangium arvum DSM 44712</name>
    <dbReference type="NCBI Taxonomy" id="927661"/>
    <lineage>
        <taxon>Bacteria</taxon>
        <taxon>Bacillati</taxon>
        <taxon>Actinomycetota</taxon>
        <taxon>Actinomycetes</taxon>
        <taxon>Cryptosporangiales</taxon>
        <taxon>Cryptosporangiaceae</taxon>
        <taxon>Cryptosporangium</taxon>
    </lineage>
</organism>
<dbReference type="PRINTS" id="PR00081">
    <property type="entry name" value="GDHRDH"/>
</dbReference>
<keyword evidence="2" id="KW-0560">Oxidoreductase</keyword>